<dbReference type="InterPro" id="IPR036864">
    <property type="entry name" value="Zn2-C6_fun-type_DNA-bd_sf"/>
</dbReference>
<dbReference type="AlphaFoldDB" id="A0A8G0PFT5"/>
<gene>
    <name evidence="4" type="ORF">H0G86_006870</name>
</gene>
<keyword evidence="1" id="KW-0539">Nucleus</keyword>
<feature type="domain" description="Zn(2)-C6 fungal-type" evidence="3">
    <location>
        <begin position="28"/>
        <end position="58"/>
    </location>
</feature>
<evidence type="ECO:0000256" key="2">
    <source>
        <dbReference type="SAM" id="MobiDB-lite"/>
    </source>
</evidence>
<dbReference type="InterPro" id="IPR053157">
    <property type="entry name" value="Sterol_Uptake_Regulator"/>
</dbReference>
<keyword evidence="5" id="KW-1185">Reference proteome</keyword>
<organism evidence="4 5">
    <name type="scientific">Trichoderma simmonsii</name>
    <dbReference type="NCBI Taxonomy" id="1491479"/>
    <lineage>
        <taxon>Eukaryota</taxon>
        <taxon>Fungi</taxon>
        <taxon>Dikarya</taxon>
        <taxon>Ascomycota</taxon>
        <taxon>Pezizomycotina</taxon>
        <taxon>Sordariomycetes</taxon>
        <taxon>Hypocreomycetidae</taxon>
        <taxon>Hypocreales</taxon>
        <taxon>Hypocreaceae</taxon>
        <taxon>Trichoderma</taxon>
    </lineage>
</organism>
<dbReference type="SUPFAM" id="SSF57701">
    <property type="entry name" value="Zn2/Cys6 DNA-binding domain"/>
    <property type="match status" value="1"/>
</dbReference>
<dbReference type="GO" id="GO:0001228">
    <property type="term" value="F:DNA-binding transcription activator activity, RNA polymerase II-specific"/>
    <property type="evidence" value="ECO:0007669"/>
    <property type="project" value="TreeGrafter"/>
</dbReference>
<dbReference type="Proteomes" id="UP000826661">
    <property type="component" value="Chromosome III"/>
</dbReference>
<proteinExistence type="predicted"/>
<dbReference type="GO" id="GO:0008270">
    <property type="term" value="F:zinc ion binding"/>
    <property type="evidence" value="ECO:0007669"/>
    <property type="project" value="InterPro"/>
</dbReference>
<dbReference type="PROSITE" id="PS00463">
    <property type="entry name" value="ZN2_CY6_FUNGAL_1"/>
    <property type="match status" value="1"/>
</dbReference>
<sequence>MARVSKRARDADPPSNTIRRPHRKSRNGCKQCKRRHMKCDEHRPTCVNCSTCDRECSYSQRLGANDAGMIPLANSSQTPTASDTPLSSSPASLVAAIGAAGFYPADGVESGTESLLPNVYNLGHLALLHHLESNLLNSGDAGLFPDATKAAEVAKLIFKSAITTPFLMDELLALAALHLSTQAFDQAEKNQYLHQAAQLQTRALSHFNTVRPSVSDENCTAMFLFSSFLGLHTLFDTTIYQRDFTEFLDKLIQFIALHRGIRTVTRQSWHIINETEMKHIIDPISALDQLDPQLTVSSGECDELLAHLAASTESLGPASFKACCEAVKSLQWVIGRQRGLPDELHPHITMAWPVLVSFDYLQMLKQRRPEALVVLAHWAVLLYRDRGFWVFGDTGRFMIESASKYLGAYWQDWMAWPNDVLKSL</sequence>
<dbReference type="PANTHER" id="PTHR47784:SF4">
    <property type="entry name" value="ZN(II)2CYS6 TRANSCRIPTION FACTOR (EUROFUNG)"/>
    <property type="match status" value="1"/>
</dbReference>
<dbReference type="Pfam" id="PF00172">
    <property type="entry name" value="Zn_clus"/>
    <property type="match status" value="1"/>
</dbReference>
<dbReference type="CDD" id="cd00067">
    <property type="entry name" value="GAL4"/>
    <property type="match status" value="1"/>
</dbReference>
<dbReference type="EMBL" id="CP075866">
    <property type="protein sequence ID" value="QYS99751.1"/>
    <property type="molecule type" value="Genomic_DNA"/>
</dbReference>
<protein>
    <submittedName>
        <fullName evidence="4">Zn(2)-C6 fungal-type domain-containing protein</fullName>
    </submittedName>
</protein>
<evidence type="ECO:0000256" key="1">
    <source>
        <dbReference type="ARBA" id="ARBA00023242"/>
    </source>
</evidence>
<dbReference type="PANTHER" id="PTHR47784">
    <property type="entry name" value="STEROL UPTAKE CONTROL PROTEIN 2"/>
    <property type="match status" value="1"/>
</dbReference>
<feature type="region of interest" description="Disordered" evidence="2">
    <location>
        <begin position="1"/>
        <end position="27"/>
    </location>
</feature>
<accession>A0A8G0PFT5</accession>
<name>A0A8G0PFT5_9HYPO</name>
<dbReference type="PROSITE" id="PS50048">
    <property type="entry name" value="ZN2_CY6_FUNGAL_2"/>
    <property type="match status" value="1"/>
</dbReference>
<evidence type="ECO:0000259" key="3">
    <source>
        <dbReference type="PROSITE" id="PS50048"/>
    </source>
</evidence>
<reference evidence="4 5" key="1">
    <citation type="journal article" date="2021" name="BMC Genomics">
        <title>Telomere-to-telomere genome assembly of asparaginase-producing Trichoderma simmonsii.</title>
        <authorList>
            <person name="Chung D."/>
            <person name="Kwon Y.M."/>
            <person name="Yang Y."/>
        </authorList>
    </citation>
    <scope>NUCLEOTIDE SEQUENCE [LARGE SCALE GENOMIC DNA]</scope>
    <source>
        <strain evidence="4 5">GH-Sj1</strain>
    </source>
</reference>
<dbReference type="Gene3D" id="4.10.240.10">
    <property type="entry name" value="Zn(2)-C6 fungal-type DNA-binding domain"/>
    <property type="match status" value="1"/>
</dbReference>
<dbReference type="SMART" id="SM00066">
    <property type="entry name" value="GAL4"/>
    <property type="match status" value="1"/>
</dbReference>
<evidence type="ECO:0000313" key="5">
    <source>
        <dbReference type="Proteomes" id="UP000826661"/>
    </source>
</evidence>
<evidence type="ECO:0000313" key="4">
    <source>
        <dbReference type="EMBL" id="QYS99751.1"/>
    </source>
</evidence>
<dbReference type="InterPro" id="IPR001138">
    <property type="entry name" value="Zn2Cys6_DnaBD"/>
</dbReference>